<dbReference type="InterPro" id="IPR037401">
    <property type="entry name" value="SnoaL-like"/>
</dbReference>
<evidence type="ECO:0000259" key="1">
    <source>
        <dbReference type="Pfam" id="PF12680"/>
    </source>
</evidence>
<evidence type="ECO:0000313" key="3">
    <source>
        <dbReference type="Proteomes" id="UP000011682"/>
    </source>
</evidence>
<evidence type="ECO:0000313" key="2">
    <source>
        <dbReference type="EMBL" id="EPX55036.1"/>
    </source>
</evidence>
<dbReference type="Pfam" id="PF12680">
    <property type="entry name" value="SnoaL_2"/>
    <property type="match status" value="1"/>
</dbReference>
<dbReference type="InterPro" id="IPR032710">
    <property type="entry name" value="NTF2-like_dom_sf"/>
</dbReference>
<name>S9NVU3_CYSF2</name>
<protein>
    <submittedName>
        <fullName evidence="2">Ketosteroid isomerase-related protein</fullName>
    </submittedName>
</protein>
<reference evidence="2" key="1">
    <citation type="submission" date="2013-05" db="EMBL/GenBank/DDBJ databases">
        <title>Genome assembly of Cystobacter fuscus DSM 2262.</title>
        <authorList>
            <person name="Sharma G."/>
            <person name="Khatri I."/>
            <person name="Kaur C."/>
            <person name="Mayilraj S."/>
            <person name="Subramanian S."/>
        </authorList>
    </citation>
    <scope>NUCLEOTIDE SEQUENCE [LARGE SCALE GENOMIC DNA]</scope>
    <source>
        <strain evidence="2">DSM 2262</strain>
    </source>
</reference>
<dbReference type="eggNOG" id="COG3631">
    <property type="taxonomic scope" value="Bacteria"/>
</dbReference>
<keyword evidence="2" id="KW-0413">Isomerase</keyword>
<dbReference type="AlphaFoldDB" id="S9NVU3"/>
<dbReference type="Proteomes" id="UP000011682">
    <property type="component" value="Unassembled WGS sequence"/>
</dbReference>
<keyword evidence="3" id="KW-1185">Reference proteome</keyword>
<dbReference type="EMBL" id="ANAH02000074">
    <property type="protein sequence ID" value="EPX55036.1"/>
    <property type="molecule type" value="Genomic_DNA"/>
</dbReference>
<dbReference type="Gene3D" id="3.10.450.50">
    <property type="match status" value="1"/>
</dbReference>
<dbReference type="SUPFAM" id="SSF54427">
    <property type="entry name" value="NTF2-like"/>
    <property type="match status" value="1"/>
</dbReference>
<feature type="domain" description="SnoaL-like" evidence="1">
    <location>
        <begin position="2"/>
        <end position="65"/>
    </location>
</feature>
<comment type="caution">
    <text evidence="2">The sequence shown here is derived from an EMBL/GenBank/DDBJ whole genome shotgun (WGS) entry which is preliminary data.</text>
</comment>
<organism evidence="2 3">
    <name type="scientific">Cystobacter fuscus (strain ATCC 25194 / DSM 2262 / NBRC 100088 / M29)</name>
    <dbReference type="NCBI Taxonomy" id="1242864"/>
    <lineage>
        <taxon>Bacteria</taxon>
        <taxon>Pseudomonadati</taxon>
        <taxon>Myxococcota</taxon>
        <taxon>Myxococcia</taxon>
        <taxon>Myxococcales</taxon>
        <taxon>Cystobacterineae</taxon>
        <taxon>Archangiaceae</taxon>
        <taxon>Cystobacter</taxon>
    </lineage>
</organism>
<accession>S9NVU3</accession>
<sequence>MGVADFFRALREQIEPLRFELRSLVVEGEEAVVLGALSSRVRSTGRVIDSEFAQHLRVRDGLSVRYRLFEDSFAVARAMDAS</sequence>
<dbReference type="GO" id="GO:0016853">
    <property type="term" value="F:isomerase activity"/>
    <property type="evidence" value="ECO:0007669"/>
    <property type="project" value="UniProtKB-KW"/>
</dbReference>
<proteinExistence type="predicted"/>
<gene>
    <name evidence="2" type="ORF">D187_009542</name>
</gene>